<feature type="transmembrane region" description="Helical" evidence="1">
    <location>
        <begin position="302"/>
        <end position="322"/>
    </location>
</feature>
<dbReference type="RefSeq" id="WP_086950627.1">
    <property type="nucleotide sequence ID" value="NZ_FWFD01000007.1"/>
</dbReference>
<reference evidence="3" key="1">
    <citation type="submission" date="2017-02" db="EMBL/GenBank/DDBJ databases">
        <authorList>
            <person name="Dridi B."/>
        </authorList>
    </citation>
    <scope>NUCLEOTIDE SEQUENCE [LARGE SCALE GENOMIC DNA]</scope>
    <source>
        <strain evidence="3">bH819</strain>
    </source>
</reference>
<evidence type="ECO:0000256" key="1">
    <source>
        <dbReference type="SAM" id="Phobius"/>
    </source>
</evidence>
<dbReference type="EMBL" id="FWFD01000007">
    <property type="protein sequence ID" value="SLM84984.1"/>
    <property type="molecule type" value="Genomic_DNA"/>
</dbReference>
<feature type="transmembrane region" description="Helical" evidence="1">
    <location>
        <begin position="334"/>
        <end position="356"/>
    </location>
</feature>
<feature type="transmembrane region" description="Helical" evidence="1">
    <location>
        <begin position="98"/>
        <end position="118"/>
    </location>
</feature>
<organism evidence="2 3">
    <name type="scientific">Vagococcus fluvialis bH819</name>
    <dbReference type="NCBI Taxonomy" id="1255619"/>
    <lineage>
        <taxon>Bacteria</taxon>
        <taxon>Bacillati</taxon>
        <taxon>Bacillota</taxon>
        <taxon>Bacilli</taxon>
        <taxon>Lactobacillales</taxon>
        <taxon>Enterococcaceae</taxon>
        <taxon>Vagococcus</taxon>
    </lineage>
</organism>
<feature type="transmembrane region" description="Helical" evidence="1">
    <location>
        <begin position="223"/>
        <end position="245"/>
    </location>
</feature>
<dbReference type="OrthoDB" id="2328595at2"/>
<proteinExistence type="predicted"/>
<feature type="transmembrane region" description="Helical" evidence="1">
    <location>
        <begin position="368"/>
        <end position="384"/>
    </location>
</feature>
<accession>A0A1X6WKX9</accession>
<gene>
    <name evidence="2" type="ORF">FM121_02735</name>
</gene>
<feature type="transmembrane region" description="Helical" evidence="1">
    <location>
        <begin position="269"/>
        <end position="290"/>
    </location>
</feature>
<dbReference type="AlphaFoldDB" id="A0A1X6WKX9"/>
<keyword evidence="1" id="KW-1133">Transmembrane helix</keyword>
<dbReference type="Proteomes" id="UP000195918">
    <property type="component" value="Unassembled WGS sequence"/>
</dbReference>
<evidence type="ECO:0000313" key="2">
    <source>
        <dbReference type="EMBL" id="SLM84984.1"/>
    </source>
</evidence>
<feature type="transmembrane region" description="Helical" evidence="1">
    <location>
        <begin position="192"/>
        <end position="211"/>
    </location>
</feature>
<name>A0A1X6WKX9_9ENTE</name>
<feature type="transmembrane region" description="Helical" evidence="1">
    <location>
        <begin position="12"/>
        <end position="30"/>
    </location>
</feature>
<sequence>MNLSVTMKKYQAVGIVIMVSFILVLPQLILKNMIIGSDVLFHFNRLYDTSQQIKGGNFQSFISMYGYQQSGRVVTPIYAQILSYVLGALLLICGNWFVFQVVSNFCLFLLSGISMYALLKKMKIKQRTSVELSLFFMTTYSISYWVIRQGFSSWAGALLPLCLLPVVDMIKENKYQPIRVALSLTVMFQTHFLTSLFVLVFYSIAFMYQLFKNSHKLKLIRGLVISVVIFFLLTSNIWYALWWLYGNNRILPPFQNTAMFEQTITKASWYRLINPFILPLMILFLLFTLITRFREMSDLNKYFSLLSLFFFFLSSNFVPWRFFSGLDISLIKVIQFPFRFFIPGTVCLICSVGLTLSENLYRVKVKKFSILVVACIIHSLFLYGDALKEWDNSKLFIQSGSHVVIHSDDVDEVKQSFYQKDLNKSLALVEKSTPDYLPVYKDSEKNHQLVVEWQGKENEEVIVPVIKYARTIIIYNNHKQKSNQPKC</sequence>
<evidence type="ECO:0000313" key="3">
    <source>
        <dbReference type="Proteomes" id="UP000195918"/>
    </source>
</evidence>
<protein>
    <submittedName>
        <fullName evidence="2">Uncharacterized protein</fullName>
    </submittedName>
</protein>
<keyword evidence="1" id="KW-0472">Membrane</keyword>
<keyword evidence="1" id="KW-0812">Transmembrane</keyword>
<keyword evidence="3" id="KW-1185">Reference proteome</keyword>